<evidence type="ECO:0000256" key="10">
    <source>
        <dbReference type="HAMAP-Rule" id="MF_00278"/>
    </source>
</evidence>
<feature type="active site" evidence="10 11">
    <location>
        <position position="194"/>
    </location>
</feature>
<protein>
    <recommendedName>
        <fullName evidence="10">Imidazole glycerol phosphate synthase subunit HisH</fullName>
        <ecNumber evidence="10">4.3.2.10</ecNumber>
    </recommendedName>
    <alternativeName>
        <fullName evidence="10">IGP synthase glutaminase subunit</fullName>
        <ecNumber evidence="10">3.5.1.2</ecNumber>
    </alternativeName>
    <alternativeName>
        <fullName evidence="10">IGP synthase subunit HisH</fullName>
    </alternativeName>
    <alternativeName>
        <fullName evidence="10">ImGP synthase subunit HisH</fullName>
        <shortName evidence="10">IGPS subunit HisH</shortName>
    </alternativeName>
</protein>
<reference evidence="13 14" key="1">
    <citation type="journal article" date="2020" name="Biotechnol. Biofuels">
        <title>New insights from the biogas microbiome by comprehensive genome-resolved metagenomics of nearly 1600 species originating from multiple anaerobic digesters.</title>
        <authorList>
            <person name="Campanaro S."/>
            <person name="Treu L."/>
            <person name="Rodriguez-R L.M."/>
            <person name="Kovalovszki A."/>
            <person name="Ziels R.M."/>
            <person name="Maus I."/>
            <person name="Zhu X."/>
            <person name="Kougias P.G."/>
            <person name="Basile A."/>
            <person name="Luo G."/>
            <person name="Schluter A."/>
            <person name="Konstantinidis K.T."/>
            <person name="Angelidaki I."/>
        </authorList>
    </citation>
    <scope>NUCLEOTIDE SEQUENCE [LARGE SCALE GENOMIC DNA]</scope>
    <source>
        <strain evidence="13">AS27yjCOA_65</strain>
    </source>
</reference>
<evidence type="ECO:0000256" key="6">
    <source>
        <dbReference type="ARBA" id="ARBA00023102"/>
    </source>
</evidence>
<dbReference type="PROSITE" id="PS51273">
    <property type="entry name" value="GATASE_TYPE_1"/>
    <property type="match status" value="1"/>
</dbReference>
<feature type="domain" description="Glutamine amidotransferase" evidence="12">
    <location>
        <begin position="7"/>
        <end position="208"/>
    </location>
</feature>
<comment type="catalytic activity">
    <reaction evidence="8 10">
        <text>5-[(5-phospho-1-deoxy-D-ribulos-1-ylimino)methylamino]-1-(5-phospho-beta-D-ribosyl)imidazole-4-carboxamide + L-glutamine = D-erythro-1-(imidazol-4-yl)glycerol 3-phosphate + 5-amino-1-(5-phospho-beta-D-ribosyl)imidazole-4-carboxamide + L-glutamate + H(+)</text>
        <dbReference type="Rhea" id="RHEA:24793"/>
        <dbReference type="ChEBI" id="CHEBI:15378"/>
        <dbReference type="ChEBI" id="CHEBI:29985"/>
        <dbReference type="ChEBI" id="CHEBI:58278"/>
        <dbReference type="ChEBI" id="CHEBI:58359"/>
        <dbReference type="ChEBI" id="CHEBI:58475"/>
        <dbReference type="ChEBI" id="CHEBI:58525"/>
        <dbReference type="EC" id="4.3.2.10"/>
    </reaction>
</comment>
<evidence type="ECO:0000256" key="11">
    <source>
        <dbReference type="PIRSR" id="PIRSR000495-1"/>
    </source>
</evidence>
<dbReference type="CDD" id="cd01748">
    <property type="entry name" value="GATase1_IGP_Synthase"/>
    <property type="match status" value="1"/>
</dbReference>
<dbReference type="AlphaFoldDB" id="A0A7X9FQD8"/>
<keyword evidence="4 10" id="KW-0378">Hydrolase</keyword>
<keyword evidence="6 10" id="KW-0368">Histidine biosynthesis</keyword>
<evidence type="ECO:0000259" key="12">
    <source>
        <dbReference type="Pfam" id="PF00117"/>
    </source>
</evidence>
<evidence type="ECO:0000256" key="3">
    <source>
        <dbReference type="ARBA" id="ARBA00022605"/>
    </source>
</evidence>
<keyword evidence="10" id="KW-0963">Cytoplasm</keyword>
<dbReference type="HAMAP" id="MF_00278">
    <property type="entry name" value="HisH"/>
    <property type="match status" value="1"/>
</dbReference>
<dbReference type="GO" id="GO:0000105">
    <property type="term" value="P:L-histidine biosynthetic process"/>
    <property type="evidence" value="ECO:0007669"/>
    <property type="project" value="UniProtKB-UniRule"/>
</dbReference>
<dbReference type="GO" id="GO:0004359">
    <property type="term" value="F:glutaminase activity"/>
    <property type="evidence" value="ECO:0007669"/>
    <property type="project" value="UniProtKB-EC"/>
</dbReference>
<dbReference type="PANTHER" id="PTHR42701">
    <property type="entry name" value="IMIDAZOLE GLYCEROL PHOSPHATE SYNTHASE SUBUNIT HISH"/>
    <property type="match status" value="1"/>
</dbReference>
<evidence type="ECO:0000256" key="2">
    <source>
        <dbReference type="ARBA" id="ARBA00011152"/>
    </source>
</evidence>
<dbReference type="SUPFAM" id="SSF52317">
    <property type="entry name" value="Class I glutamine amidotransferase-like"/>
    <property type="match status" value="1"/>
</dbReference>
<dbReference type="EMBL" id="JAAZON010000181">
    <property type="protein sequence ID" value="NMC62376.1"/>
    <property type="molecule type" value="Genomic_DNA"/>
</dbReference>
<dbReference type="NCBIfam" id="TIGR01855">
    <property type="entry name" value="IMP_synth_hisH"/>
    <property type="match status" value="1"/>
</dbReference>
<comment type="subcellular location">
    <subcellularLocation>
        <location evidence="10">Cytoplasm</location>
    </subcellularLocation>
</comment>
<comment type="caution">
    <text evidence="13">The sequence shown here is derived from an EMBL/GenBank/DDBJ whole genome shotgun (WGS) entry which is preliminary data.</text>
</comment>
<dbReference type="UniPathway" id="UPA00031">
    <property type="reaction ID" value="UER00010"/>
</dbReference>
<evidence type="ECO:0000256" key="1">
    <source>
        <dbReference type="ARBA" id="ARBA00005091"/>
    </source>
</evidence>
<dbReference type="EC" id="3.5.1.2" evidence="10"/>
<name>A0A7X9FQD8_9DELT</name>
<dbReference type="GO" id="GO:0016829">
    <property type="term" value="F:lyase activity"/>
    <property type="evidence" value="ECO:0007669"/>
    <property type="project" value="UniProtKB-KW"/>
</dbReference>
<keyword evidence="5 10" id="KW-0315">Glutamine amidotransferase</keyword>
<accession>A0A7X9FQD8</accession>
<feature type="active site" description="Nucleophile" evidence="10 11">
    <location>
        <position position="83"/>
    </location>
</feature>
<proteinExistence type="inferred from homology"/>
<dbReference type="PIRSF" id="PIRSF000495">
    <property type="entry name" value="Amidotransf_hisH"/>
    <property type="match status" value="1"/>
</dbReference>
<dbReference type="GO" id="GO:0005737">
    <property type="term" value="C:cytoplasm"/>
    <property type="evidence" value="ECO:0007669"/>
    <property type="project" value="UniProtKB-SubCell"/>
</dbReference>
<evidence type="ECO:0000313" key="13">
    <source>
        <dbReference type="EMBL" id="NMC62376.1"/>
    </source>
</evidence>
<feature type="active site" evidence="10 11">
    <location>
        <position position="192"/>
    </location>
</feature>
<evidence type="ECO:0000256" key="7">
    <source>
        <dbReference type="ARBA" id="ARBA00023239"/>
    </source>
</evidence>
<dbReference type="PANTHER" id="PTHR42701:SF1">
    <property type="entry name" value="IMIDAZOLE GLYCEROL PHOSPHATE SYNTHASE SUBUNIT HISH"/>
    <property type="match status" value="1"/>
</dbReference>
<evidence type="ECO:0000256" key="5">
    <source>
        <dbReference type="ARBA" id="ARBA00022962"/>
    </source>
</evidence>
<dbReference type="Proteomes" id="UP000524246">
    <property type="component" value="Unassembled WGS sequence"/>
</dbReference>
<evidence type="ECO:0000256" key="4">
    <source>
        <dbReference type="ARBA" id="ARBA00022801"/>
    </source>
</evidence>
<dbReference type="GO" id="GO:0000107">
    <property type="term" value="F:imidazoleglycerol-phosphate synthase activity"/>
    <property type="evidence" value="ECO:0007669"/>
    <property type="project" value="UniProtKB-UniRule"/>
</dbReference>
<comment type="catalytic activity">
    <reaction evidence="9 10">
        <text>L-glutamine + H2O = L-glutamate + NH4(+)</text>
        <dbReference type="Rhea" id="RHEA:15889"/>
        <dbReference type="ChEBI" id="CHEBI:15377"/>
        <dbReference type="ChEBI" id="CHEBI:28938"/>
        <dbReference type="ChEBI" id="CHEBI:29985"/>
        <dbReference type="ChEBI" id="CHEBI:58359"/>
        <dbReference type="EC" id="3.5.1.2"/>
    </reaction>
</comment>
<dbReference type="InterPro" id="IPR010139">
    <property type="entry name" value="Imidazole-glycPsynth_HisH"/>
</dbReference>
<keyword evidence="3 10" id="KW-0028">Amino-acid biosynthesis</keyword>
<comment type="function">
    <text evidence="10">IGPS catalyzes the conversion of PRFAR and glutamine to IGP, AICAR and glutamate. The HisH subunit catalyzes the hydrolysis of glutamine to glutamate and ammonia as part of the synthesis of IGP and AICAR. The resulting ammonia molecule is channeled to the active site of HisF.</text>
</comment>
<dbReference type="Pfam" id="PF00117">
    <property type="entry name" value="GATase"/>
    <property type="match status" value="1"/>
</dbReference>
<dbReference type="InterPro" id="IPR029062">
    <property type="entry name" value="Class_I_gatase-like"/>
</dbReference>
<evidence type="ECO:0000256" key="9">
    <source>
        <dbReference type="ARBA" id="ARBA00049534"/>
    </source>
</evidence>
<keyword evidence="7 10" id="KW-0456">Lyase</keyword>
<evidence type="ECO:0000313" key="14">
    <source>
        <dbReference type="Proteomes" id="UP000524246"/>
    </source>
</evidence>
<dbReference type="EC" id="4.3.2.10" evidence="10"/>
<organism evidence="13 14">
    <name type="scientific">SAR324 cluster bacterium</name>
    <dbReference type="NCBI Taxonomy" id="2024889"/>
    <lineage>
        <taxon>Bacteria</taxon>
        <taxon>Deltaproteobacteria</taxon>
        <taxon>SAR324 cluster</taxon>
    </lineage>
</organism>
<comment type="pathway">
    <text evidence="1 10">Amino-acid biosynthesis; L-histidine biosynthesis; L-histidine from 5-phospho-alpha-D-ribose 1-diphosphate: step 5/9.</text>
</comment>
<dbReference type="Gene3D" id="3.40.50.880">
    <property type="match status" value="1"/>
</dbReference>
<evidence type="ECO:0000256" key="8">
    <source>
        <dbReference type="ARBA" id="ARBA00047838"/>
    </source>
</evidence>
<gene>
    <name evidence="10 13" type="primary">hisH</name>
    <name evidence="13" type="ORF">GYA55_04340</name>
</gene>
<comment type="subunit">
    <text evidence="2 10">Heterodimer of HisH and HisF.</text>
</comment>
<sequence length="210" mass="22868">MVSPELVIVDYGVGNLFNVQKVFEECGSRVTVSDDCHTIRQAARLLLPGVGAFGEAMEQLRRRGLIDAVKDFVSSGRPLMAICVGAQVLLSSSEEFGFHAGLDLIPGEVKRFSALCGKKIPEIGWNSLIPSENRVWEGTCLSGLGDSPYVYFNHSFVMIPNDSKHSLADSDYGTQRFCAAVAKDNMVGLQFHLELSGPIGVKIAKNFLSR</sequence>
<dbReference type="InterPro" id="IPR017926">
    <property type="entry name" value="GATASE"/>
</dbReference>